<dbReference type="Pfam" id="PF00005">
    <property type="entry name" value="ABC_tran"/>
    <property type="match status" value="1"/>
</dbReference>
<reference evidence="9 10" key="1">
    <citation type="submission" date="2017-10" db="EMBL/GenBank/DDBJ databases">
        <title>Novel microbial diversity and functional potential in the marine mammal oral microbiome.</title>
        <authorList>
            <person name="Dudek N.K."/>
            <person name="Sun C.L."/>
            <person name="Burstein D."/>
            <person name="Kantor R.S."/>
            <person name="Aliaga Goltsman D.S."/>
            <person name="Bik E.M."/>
            <person name="Thomas B.C."/>
            <person name="Banfield J.F."/>
            <person name="Relman D.A."/>
        </authorList>
    </citation>
    <scope>NUCLEOTIDE SEQUENCE [LARGE SCALE GENOMIC DNA]</scope>
    <source>
        <strain evidence="9">DOLJORAL78_47_16</strain>
    </source>
</reference>
<dbReference type="GO" id="GO:0016887">
    <property type="term" value="F:ATP hydrolysis activity"/>
    <property type="evidence" value="ECO:0007669"/>
    <property type="project" value="InterPro"/>
</dbReference>
<dbReference type="EMBL" id="PDSK01000091">
    <property type="protein sequence ID" value="PIE34221.1"/>
    <property type="molecule type" value="Genomic_DNA"/>
</dbReference>
<keyword evidence="3" id="KW-1003">Cell membrane</keyword>
<dbReference type="SUPFAM" id="SSF52540">
    <property type="entry name" value="P-loop containing nucleoside triphosphate hydrolases"/>
    <property type="match status" value="1"/>
</dbReference>
<protein>
    <submittedName>
        <fullName evidence="9">Lipoprotein-releasing system ATP-binding protein LolD</fullName>
    </submittedName>
</protein>
<evidence type="ECO:0000313" key="10">
    <source>
        <dbReference type="Proteomes" id="UP000230821"/>
    </source>
</evidence>
<comment type="caution">
    <text evidence="9">The sequence shown here is derived from an EMBL/GenBank/DDBJ whole genome shotgun (WGS) entry which is preliminary data.</text>
</comment>
<feature type="domain" description="ABC transporter" evidence="8">
    <location>
        <begin position="5"/>
        <end position="230"/>
    </location>
</feature>
<evidence type="ECO:0000256" key="2">
    <source>
        <dbReference type="ARBA" id="ARBA00022448"/>
    </source>
</evidence>
<dbReference type="InterPro" id="IPR017871">
    <property type="entry name" value="ABC_transporter-like_CS"/>
</dbReference>
<keyword evidence="2" id="KW-0813">Transport</keyword>
<evidence type="ECO:0000313" key="9">
    <source>
        <dbReference type="EMBL" id="PIE34221.1"/>
    </source>
</evidence>
<keyword evidence="4" id="KW-0547">Nucleotide-binding</keyword>
<organism evidence="9 10">
    <name type="scientific">candidate division KSB3 bacterium</name>
    <dbReference type="NCBI Taxonomy" id="2044937"/>
    <lineage>
        <taxon>Bacteria</taxon>
        <taxon>candidate division KSB3</taxon>
    </lineage>
</organism>
<evidence type="ECO:0000259" key="8">
    <source>
        <dbReference type="PROSITE" id="PS50893"/>
    </source>
</evidence>
<dbReference type="PANTHER" id="PTHR42798">
    <property type="entry name" value="LIPOPROTEIN-RELEASING SYSTEM ATP-BINDING PROTEIN LOLD"/>
    <property type="match status" value="1"/>
</dbReference>
<dbReference type="GO" id="GO:0044874">
    <property type="term" value="P:lipoprotein localization to outer membrane"/>
    <property type="evidence" value="ECO:0007669"/>
    <property type="project" value="UniProtKB-ARBA"/>
</dbReference>
<dbReference type="PANTHER" id="PTHR42798:SF2">
    <property type="entry name" value="ABC TRANSPORTER ATP-BINDING PROTEIN MG467-RELATED"/>
    <property type="match status" value="1"/>
</dbReference>
<evidence type="ECO:0000256" key="7">
    <source>
        <dbReference type="ARBA" id="ARBA00023136"/>
    </source>
</evidence>
<dbReference type="AlphaFoldDB" id="A0A2G6KEY7"/>
<evidence type="ECO:0000256" key="4">
    <source>
        <dbReference type="ARBA" id="ARBA00022741"/>
    </source>
</evidence>
<evidence type="ECO:0000256" key="6">
    <source>
        <dbReference type="ARBA" id="ARBA00022967"/>
    </source>
</evidence>
<dbReference type="PROSITE" id="PS50893">
    <property type="entry name" value="ABC_TRANSPORTER_2"/>
    <property type="match status" value="1"/>
</dbReference>
<comment type="similarity">
    <text evidence="1">Belongs to the ABC transporter superfamily.</text>
</comment>
<dbReference type="PROSITE" id="PS00211">
    <property type="entry name" value="ABC_TRANSPORTER_1"/>
    <property type="match status" value="1"/>
</dbReference>
<dbReference type="InterPro" id="IPR017911">
    <property type="entry name" value="MacB-like_ATP-bd"/>
</dbReference>
<evidence type="ECO:0000256" key="5">
    <source>
        <dbReference type="ARBA" id="ARBA00022840"/>
    </source>
</evidence>
<sequence>MSKYLRVQGVGKTFEIGSETLQVLKNIDLEIDTKDMISIVGASGAGKSTLLHLLGALDRPTVGTVHYGTTNIFELQDAELARFRNAHIGFVFQFHHLLPEFTALENVMMPLYINRVARAVARKKAQRVLQEVGLQARMQHKPGELSGGEQQRVAIARALVNEPTIIFADEPTGNLDTKTGDTIRELLLRLNQETEIIIVLVTHNEQLAVMADHIIHLKDGEMTDGHFMEG</sequence>
<gene>
    <name evidence="9" type="ORF">CSA56_08810</name>
</gene>
<keyword evidence="5 9" id="KW-0067">ATP-binding</keyword>
<dbReference type="GO" id="GO:0089705">
    <property type="term" value="P:protein localization to outer membrane"/>
    <property type="evidence" value="ECO:0007669"/>
    <property type="project" value="UniProtKB-ARBA"/>
</dbReference>
<dbReference type="InterPro" id="IPR003593">
    <property type="entry name" value="AAA+_ATPase"/>
</dbReference>
<keyword evidence="7" id="KW-0472">Membrane</keyword>
<dbReference type="CDD" id="cd03255">
    <property type="entry name" value="ABC_MJ0796_LolCDE_FtsE"/>
    <property type="match status" value="1"/>
</dbReference>
<name>A0A2G6KEY7_9BACT</name>
<dbReference type="FunFam" id="3.40.50.300:FF:000230">
    <property type="entry name" value="Lipoprotein-releasing system ATP-binding protein LolD"/>
    <property type="match status" value="1"/>
</dbReference>
<evidence type="ECO:0000256" key="1">
    <source>
        <dbReference type="ARBA" id="ARBA00005417"/>
    </source>
</evidence>
<evidence type="ECO:0000256" key="3">
    <source>
        <dbReference type="ARBA" id="ARBA00022475"/>
    </source>
</evidence>
<dbReference type="Gene3D" id="3.40.50.300">
    <property type="entry name" value="P-loop containing nucleotide triphosphate hydrolases"/>
    <property type="match status" value="1"/>
</dbReference>
<proteinExistence type="inferred from homology"/>
<dbReference type="GO" id="GO:0005524">
    <property type="term" value="F:ATP binding"/>
    <property type="evidence" value="ECO:0007669"/>
    <property type="project" value="UniProtKB-KW"/>
</dbReference>
<dbReference type="InterPro" id="IPR027417">
    <property type="entry name" value="P-loop_NTPase"/>
</dbReference>
<dbReference type="SMART" id="SM00382">
    <property type="entry name" value="AAA"/>
    <property type="match status" value="1"/>
</dbReference>
<keyword evidence="6" id="KW-1278">Translocase</keyword>
<dbReference type="Proteomes" id="UP000230821">
    <property type="component" value="Unassembled WGS sequence"/>
</dbReference>
<accession>A0A2G6KEY7</accession>
<dbReference type="InterPro" id="IPR003439">
    <property type="entry name" value="ABC_transporter-like_ATP-bd"/>
</dbReference>
<keyword evidence="9" id="KW-0449">Lipoprotein</keyword>